<proteinExistence type="predicted"/>
<dbReference type="OrthoDB" id="7483363at2759"/>
<name>A0A8S3WEM5_PARAO</name>
<accession>A0A8S3WEM5</accession>
<sequence length="140" mass="16292">MCEIILKSNKQRNNKIRKREVTDSAQKKQSFTKFKEFVEEKLIQHTQALEHLVKMVQLNEDTTKQLLENLSNNIVKPNLPEQVEVHYQHRHSGVENEQSDHPVVRLGKNITKYGMLVGNMLLQELKNDTDPIPIVENNPV</sequence>
<dbReference type="EMBL" id="CAJQZP010000295">
    <property type="protein sequence ID" value="CAG4955243.1"/>
    <property type="molecule type" value="Genomic_DNA"/>
</dbReference>
<gene>
    <name evidence="1" type="ORF">PAPOLLO_LOCUS5268</name>
</gene>
<evidence type="ECO:0000313" key="1">
    <source>
        <dbReference type="EMBL" id="CAG4955243.1"/>
    </source>
</evidence>
<keyword evidence="2" id="KW-1185">Reference proteome</keyword>
<dbReference type="Proteomes" id="UP000691718">
    <property type="component" value="Unassembled WGS sequence"/>
</dbReference>
<protein>
    <submittedName>
        <fullName evidence="1">(apollo) hypothetical protein</fullName>
    </submittedName>
</protein>
<dbReference type="AlphaFoldDB" id="A0A8S3WEM5"/>
<reference evidence="1" key="1">
    <citation type="submission" date="2021-04" db="EMBL/GenBank/DDBJ databases">
        <authorList>
            <person name="Tunstrom K."/>
        </authorList>
    </citation>
    <scope>NUCLEOTIDE SEQUENCE</scope>
</reference>
<organism evidence="1 2">
    <name type="scientific">Parnassius apollo</name>
    <name type="common">Apollo butterfly</name>
    <name type="synonym">Papilio apollo</name>
    <dbReference type="NCBI Taxonomy" id="110799"/>
    <lineage>
        <taxon>Eukaryota</taxon>
        <taxon>Metazoa</taxon>
        <taxon>Ecdysozoa</taxon>
        <taxon>Arthropoda</taxon>
        <taxon>Hexapoda</taxon>
        <taxon>Insecta</taxon>
        <taxon>Pterygota</taxon>
        <taxon>Neoptera</taxon>
        <taxon>Endopterygota</taxon>
        <taxon>Lepidoptera</taxon>
        <taxon>Glossata</taxon>
        <taxon>Ditrysia</taxon>
        <taxon>Papilionoidea</taxon>
        <taxon>Papilionidae</taxon>
        <taxon>Parnassiinae</taxon>
        <taxon>Parnassini</taxon>
        <taxon>Parnassius</taxon>
        <taxon>Parnassius</taxon>
    </lineage>
</organism>
<evidence type="ECO:0000313" key="2">
    <source>
        <dbReference type="Proteomes" id="UP000691718"/>
    </source>
</evidence>
<comment type="caution">
    <text evidence="1">The sequence shown here is derived from an EMBL/GenBank/DDBJ whole genome shotgun (WGS) entry which is preliminary data.</text>
</comment>